<organism evidence="2 3">
    <name type="scientific">Novosphingobium endophyticum</name>
    <dbReference type="NCBI Taxonomy" id="1955250"/>
    <lineage>
        <taxon>Bacteria</taxon>
        <taxon>Pseudomonadati</taxon>
        <taxon>Pseudomonadota</taxon>
        <taxon>Alphaproteobacteria</taxon>
        <taxon>Sphingomonadales</taxon>
        <taxon>Sphingomonadaceae</taxon>
        <taxon>Novosphingobium</taxon>
    </lineage>
</organism>
<feature type="compositionally biased region" description="Basic and acidic residues" evidence="1">
    <location>
        <begin position="18"/>
        <end position="27"/>
    </location>
</feature>
<accession>A0A916TW61</accession>
<evidence type="ECO:0000256" key="1">
    <source>
        <dbReference type="SAM" id="MobiDB-lite"/>
    </source>
</evidence>
<keyword evidence="3" id="KW-1185">Reference proteome</keyword>
<reference evidence="2" key="2">
    <citation type="submission" date="2020-09" db="EMBL/GenBank/DDBJ databases">
        <authorList>
            <person name="Sun Q."/>
            <person name="Zhou Y."/>
        </authorList>
    </citation>
    <scope>NUCLEOTIDE SEQUENCE</scope>
    <source>
        <strain evidence="2">CGMCC 1.15095</strain>
    </source>
</reference>
<proteinExistence type="predicted"/>
<feature type="region of interest" description="Disordered" evidence="1">
    <location>
        <begin position="1"/>
        <end position="41"/>
    </location>
</feature>
<dbReference type="EMBL" id="BMHK01000018">
    <property type="protein sequence ID" value="GGC06573.1"/>
    <property type="molecule type" value="Genomic_DNA"/>
</dbReference>
<reference evidence="2" key="1">
    <citation type="journal article" date="2014" name="Int. J. Syst. Evol. Microbiol.">
        <title>Complete genome sequence of Corynebacterium casei LMG S-19264T (=DSM 44701T), isolated from a smear-ripened cheese.</title>
        <authorList>
            <consortium name="US DOE Joint Genome Institute (JGI-PGF)"/>
            <person name="Walter F."/>
            <person name="Albersmeier A."/>
            <person name="Kalinowski J."/>
            <person name="Ruckert C."/>
        </authorList>
    </citation>
    <scope>NUCLEOTIDE SEQUENCE</scope>
    <source>
        <strain evidence="2">CGMCC 1.15095</strain>
    </source>
</reference>
<dbReference type="AlphaFoldDB" id="A0A916TW61"/>
<protein>
    <submittedName>
        <fullName evidence="2">Uncharacterized protein</fullName>
    </submittedName>
</protein>
<evidence type="ECO:0000313" key="2">
    <source>
        <dbReference type="EMBL" id="GGC06573.1"/>
    </source>
</evidence>
<name>A0A916TW61_9SPHN</name>
<comment type="caution">
    <text evidence="2">The sequence shown here is derived from an EMBL/GenBank/DDBJ whole genome shotgun (WGS) entry which is preliminary data.</text>
</comment>
<gene>
    <name evidence="2" type="ORF">GCM10011494_26480</name>
</gene>
<evidence type="ECO:0000313" key="3">
    <source>
        <dbReference type="Proteomes" id="UP000608154"/>
    </source>
</evidence>
<sequence>MQAVFSVRRAAAAVSNHPTREAERNDAWQDNPSGRPPDFRPVYAMMPETGRIGNPAYEPFAPPTKAVEPSL</sequence>
<dbReference type="Proteomes" id="UP000608154">
    <property type="component" value="Unassembled WGS sequence"/>
</dbReference>
<feature type="compositionally biased region" description="Low complexity" evidence="1">
    <location>
        <begin position="1"/>
        <end position="15"/>
    </location>
</feature>